<keyword evidence="10 13" id="KW-0472">Membrane</keyword>
<protein>
    <recommendedName>
        <fullName evidence="16">Innexin</fullName>
    </recommendedName>
</protein>
<keyword evidence="4" id="KW-1003">Cell membrane</keyword>
<dbReference type="AlphaFoldDB" id="A0AAE1U2I6"/>
<evidence type="ECO:0000256" key="5">
    <source>
        <dbReference type="ARBA" id="ARBA00022692"/>
    </source>
</evidence>
<dbReference type="GO" id="GO:0034220">
    <property type="term" value="P:monoatomic ion transmembrane transport"/>
    <property type="evidence" value="ECO:0007669"/>
    <property type="project" value="UniProtKB-KW"/>
</dbReference>
<accession>A0AAE1U2I6</accession>
<keyword evidence="8 13" id="KW-1133">Transmembrane helix</keyword>
<evidence type="ECO:0000256" key="11">
    <source>
        <dbReference type="ARBA" id="ARBA00023303"/>
    </source>
</evidence>
<evidence type="ECO:0000256" key="10">
    <source>
        <dbReference type="ARBA" id="ARBA00023136"/>
    </source>
</evidence>
<keyword evidence="3" id="KW-0813">Transport</keyword>
<keyword evidence="9" id="KW-0406">Ion transport</keyword>
<name>A0AAE1U2I6_9EUCA</name>
<evidence type="ECO:0000256" key="13">
    <source>
        <dbReference type="SAM" id="Phobius"/>
    </source>
</evidence>
<evidence type="ECO:0000256" key="7">
    <source>
        <dbReference type="ARBA" id="ARBA00022949"/>
    </source>
</evidence>
<organism evidence="14 15">
    <name type="scientific">Petrolisthes manimaculis</name>
    <dbReference type="NCBI Taxonomy" id="1843537"/>
    <lineage>
        <taxon>Eukaryota</taxon>
        <taxon>Metazoa</taxon>
        <taxon>Ecdysozoa</taxon>
        <taxon>Arthropoda</taxon>
        <taxon>Crustacea</taxon>
        <taxon>Multicrustacea</taxon>
        <taxon>Malacostraca</taxon>
        <taxon>Eumalacostraca</taxon>
        <taxon>Eucarida</taxon>
        <taxon>Decapoda</taxon>
        <taxon>Pleocyemata</taxon>
        <taxon>Anomura</taxon>
        <taxon>Galatheoidea</taxon>
        <taxon>Porcellanidae</taxon>
        <taxon>Petrolisthes</taxon>
    </lineage>
</organism>
<gene>
    <name evidence="14" type="ORF">Pmani_020496</name>
</gene>
<dbReference type="Proteomes" id="UP001292094">
    <property type="component" value="Unassembled WGS sequence"/>
</dbReference>
<feature type="region of interest" description="Disordered" evidence="12">
    <location>
        <begin position="244"/>
        <end position="430"/>
    </location>
</feature>
<feature type="transmembrane region" description="Helical" evidence="13">
    <location>
        <begin position="38"/>
        <end position="58"/>
    </location>
</feature>
<dbReference type="InterPro" id="IPR000990">
    <property type="entry name" value="Innexin"/>
</dbReference>
<evidence type="ECO:0000256" key="8">
    <source>
        <dbReference type="ARBA" id="ARBA00022989"/>
    </source>
</evidence>
<evidence type="ECO:0000256" key="9">
    <source>
        <dbReference type="ARBA" id="ARBA00023065"/>
    </source>
</evidence>
<reference evidence="14" key="1">
    <citation type="submission" date="2023-11" db="EMBL/GenBank/DDBJ databases">
        <title>Genome assemblies of two species of porcelain crab, Petrolisthes cinctipes and Petrolisthes manimaculis (Anomura: Porcellanidae).</title>
        <authorList>
            <person name="Angst P."/>
        </authorList>
    </citation>
    <scope>NUCLEOTIDE SEQUENCE</scope>
    <source>
        <strain evidence="14">PB745_02</strain>
        <tissue evidence="14">Gill</tissue>
    </source>
</reference>
<sequence>MPAMDPRNILNTVLSFVKSKANHICAGPSDGLVLRMHYRWTFLIMLGHFLVVSHSWYYKKIITCVSEYNADSTVDSDYINICLSYPYVIEDNTEKEKEEENRRYLLFYRWISWTLLGLAGIYYIPRIVSKHFNNTRCKYLLEELAANIDKDDKINDILLKKISNYLIYTLNTHNVLYWKMLLALFIDILAVWLIDILLQGRFILYGYLAYPFTRDPKRFTDYMSQTFPPFVNLSIKFTYSTTTTTTTSSYSTNTTTSSYSTTTSSYSTTTTTTTSSYSTTTTSSYSTTTTSSYSTTTTTTNTTTSSYSTTTNTNTSSYSTTTTTTNTTTSSYSTTTNTNTSSYSTTTTTTNTTTSSYSTTTTTNTSSYSTTTNTTNTTTSSYSTTTNTTTSSYSTTTTTNTSSYSTTTTTTTTSSYSTTTTTNTFSGLLH</sequence>
<dbReference type="GO" id="GO:0005886">
    <property type="term" value="C:plasma membrane"/>
    <property type="evidence" value="ECO:0007669"/>
    <property type="project" value="UniProtKB-SubCell"/>
</dbReference>
<comment type="subcellular location">
    <subcellularLocation>
        <location evidence="1">Cell junction</location>
        <location evidence="1">Gap junction</location>
    </subcellularLocation>
    <subcellularLocation>
        <location evidence="2">Cell membrane</location>
        <topology evidence="2">Multi-pass membrane protein</topology>
    </subcellularLocation>
</comment>
<dbReference type="Pfam" id="PF00876">
    <property type="entry name" value="Innexin"/>
    <property type="match status" value="1"/>
</dbReference>
<comment type="caution">
    <text evidence="14">The sequence shown here is derived from an EMBL/GenBank/DDBJ whole genome shotgun (WGS) entry which is preliminary data.</text>
</comment>
<keyword evidence="7" id="KW-0965">Cell junction</keyword>
<dbReference type="EMBL" id="JAWZYT010001970">
    <property type="protein sequence ID" value="KAK4307758.1"/>
    <property type="molecule type" value="Genomic_DNA"/>
</dbReference>
<evidence type="ECO:0000256" key="1">
    <source>
        <dbReference type="ARBA" id="ARBA00004610"/>
    </source>
</evidence>
<feature type="transmembrane region" description="Helical" evidence="13">
    <location>
        <begin position="105"/>
        <end position="124"/>
    </location>
</feature>
<keyword evidence="15" id="KW-1185">Reference proteome</keyword>
<dbReference type="GO" id="GO:0005921">
    <property type="term" value="C:gap junction"/>
    <property type="evidence" value="ECO:0007669"/>
    <property type="project" value="UniProtKB-SubCell"/>
</dbReference>
<evidence type="ECO:0000256" key="2">
    <source>
        <dbReference type="ARBA" id="ARBA00004651"/>
    </source>
</evidence>
<evidence type="ECO:0000313" key="14">
    <source>
        <dbReference type="EMBL" id="KAK4307758.1"/>
    </source>
</evidence>
<proteinExistence type="predicted"/>
<evidence type="ECO:0000256" key="6">
    <source>
        <dbReference type="ARBA" id="ARBA00022868"/>
    </source>
</evidence>
<keyword evidence="5 13" id="KW-0812">Transmembrane</keyword>
<evidence type="ECO:0000256" key="12">
    <source>
        <dbReference type="SAM" id="MobiDB-lite"/>
    </source>
</evidence>
<evidence type="ECO:0000256" key="4">
    <source>
        <dbReference type="ARBA" id="ARBA00022475"/>
    </source>
</evidence>
<keyword evidence="6" id="KW-0303">Gap junction</keyword>
<evidence type="ECO:0008006" key="16">
    <source>
        <dbReference type="Google" id="ProtNLM"/>
    </source>
</evidence>
<feature type="compositionally biased region" description="Low complexity" evidence="12">
    <location>
        <begin position="244"/>
        <end position="424"/>
    </location>
</feature>
<evidence type="ECO:0000256" key="3">
    <source>
        <dbReference type="ARBA" id="ARBA00022448"/>
    </source>
</evidence>
<keyword evidence="11" id="KW-0407">Ion channel</keyword>
<evidence type="ECO:0000313" key="15">
    <source>
        <dbReference type="Proteomes" id="UP001292094"/>
    </source>
</evidence>